<dbReference type="PANTHER" id="PTHR22930">
    <property type="match status" value="1"/>
</dbReference>
<evidence type="ECO:0000256" key="1">
    <source>
        <dbReference type="ARBA" id="ARBA00001968"/>
    </source>
</evidence>
<evidence type="ECO:0000313" key="9">
    <source>
        <dbReference type="Ensembl" id="ENSNMLP00000002441.1"/>
    </source>
</evidence>
<comment type="similarity">
    <text evidence="3">Belongs to the HARBI1 family.</text>
</comment>
<comment type="subcellular location">
    <subcellularLocation>
        <location evidence="2">Nucleus</location>
    </subcellularLocation>
</comment>
<keyword evidence="10" id="KW-1185">Reference proteome</keyword>
<evidence type="ECO:0000259" key="8">
    <source>
        <dbReference type="Pfam" id="PF13359"/>
    </source>
</evidence>
<evidence type="ECO:0000256" key="4">
    <source>
        <dbReference type="ARBA" id="ARBA00022722"/>
    </source>
</evidence>
<name>A0A8C6S8J4_9GOBI</name>
<sequence length="275" mass="31330">MRSACRRKVLAVAILLAQQEEDEERARGRRRRVWVHPINLQRREQGDYHNLVAELRLDRQRHHRYFRMSAEQMDHLLSYIGPEFTRQSTNFRTAIEPKQRLAVALRYLASGDSLWSLAFSYRLGHSTVIQSVHMVYAAIERLMMEEFLPIPSQESWTEVARGFWEKWNFPNCIGAIDGKKVNIQAPANSGSQFFDYKHHFSIVLMALVDADYRFRAIQVGDFGRSSDGGVFASSDMGKGLESGTLHVPPSATLPGAPERCSFPSEDIPTTAISCL</sequence>
<comment type="cofactor">
    <cofactor evidence="1">
        <name>a divalent metal cation</name>
        <dbReference type="ChEBI" id="CHEBI:60240"/>
    </cofactor>
</comment>
<dbReference type="Pfam" id="PF13359">
    <property type="entry name" value="DDE_Tnp_4"/>
    <property type="match status" value="1"/>
</dbReference>
<dbReference type="PANTHER" id="PTHR22930:SF269">
    <property type="entry name" value="NUCLEASE HARBI1-LIKE PROTEIN"/>
    <property type="match status" value="1"/>
</dbReference>
<dbReference type="Ensembl" id="ENSNMLT00000002802.1">
    <property type="protein sequence ID" value="ENSNMLP00000002441.1"/>
    <property type="gene ID" value="ENSNMLG00000001793.1"/>
</dbReference>
<keyword evidence="4" id="KW-0540">Nuclease</keyword>
<reference evidence="9" key="1">
    <citation type="submission" date="2025-08" db="UniProtKB">
        <authorList>
            <consortium name="Ensembl"/>
        </authorList>
    </citation>
    <scope>IDENTIFICATION</scope>
</reference>
<dbReference type="GO" id="GO:0046872">
    <property type="term" value="F:metal ion binding"/>
    <property type="evidence" value="ECO:0007669"/>
    <property type="project" value="UniProtKB-KW"/>
</dbReference>
<evidence type="ECO:0000256" key="2">
    <source>
        <dbReference type="ARBA" id="ARBA00004123"/>
    </source>
</evidence>
<proteinExistence type="inferred from homology"/>
<dbReference type="Proteomes" id="UP000694523">
    <property type="component" value="Unplaced"/>
</dbReference>
<dbReference type="GO" id="GO:0005634">
    <property type="term" value="C:nucleus"/>
    <property type="evidence" value="ECO:0007669"/>
    <property type="project" value="UniProtKB-SubCell"/>
</dbReference>
<keyword evidence="5" id="KW-0479">Metal-binding</keyword>
<evidence type="ECO:0000256" key="7">
    <source>
        <dbReference type="ARBA" id="ARBA00023242"/>
    </source>
</evidence>
<reference evidence="9" key="2">
    <citation type="submission" date="2025-09" db="UniProtKB">
        <authorList>
            <consortium name="Ensembl"/>
        </authorList>
    </citation>
    <scope>IDENTIFICATION</scope>
</reference>
<organism evidence="9 10">
    <name type="scientific">Neogobius melanostomus</name>
    <name type="common">round goby</name>
    <dbReference type="NCBI Taxonomy" id="47308"/>
    <lineage>
        <taxon>Eukaryota</taxon>
        <taxon>Metazoa</taxon>
        <taxon>Chordata</taxon>
        <taxon>Craniata</taxon>
        <taxon>Vertebrata</taxon>
        <taxon>Euteleostomi</taxon>
        <taxon>Actinopterygii</taxon>
        <taxon>Neopterygii</taxon>
        <taxon>Teleostei</taxon>
        <taxon>Neoteleostei</taxon>
        <taxon>Acanthomorphata</taxon>
        <taxon>Gobiaria</taxon>
        <taxon>Gobiiformes</taxon>
        <taxon>Gobioidei</taxon>
        <taxon>Gobiidae</taxon>
        <taxon>Benthophilinae</taxon>
        <taxon>Neogobiini</taxon>
        <taxon>Neogobius</taxon>
    </lineage>
</organism>
<dbReference type="InterPro" id="IPR027806">
    <property type="entry name" value="HARBI1_dom"/>
</dbReference>
<accession>A0A8C6S8J4</accession>
<evidence type="ECO:0000256" key="5">
    <source>
        <dbReference type="ARBA" id="ARBA00022723"/>
    </source>
</evidence>
<evidence type="ECO:0000256" key="6">
    <source>
        <dbReference type="ARBA" id="ARBA00022801"/>
    </source>
</evidence>
<evidence type="ECO:0000313" key="10">
    <source>
        <dbReference type="Proteomes" id="UP000694523"/>
    </source>
</evidence>
<dbReference type="GO" id="GO:0004518">
    <property type="term" value="F:nuclease activity"/>
    <property type="evidence" value="ECO:0007669"/>
    <property type="project" value="UniProtKB-KW"/>
</dbReference>
<feature type="domain" description="DDE Tnp4" evidence="8">
    <location>
        <begin position="176"/>
        <end position="242"/>
    </location>
</feature>
<dbReference type="InterPro" id="IPR045249">
    <property type="entry name" value="HARBI1-like"/>
</dbReference>
<evidence type="ECO:0000256" key="3">
    <source>
        <dbReference type="ARBA" id="ARBA00006958"/>
    </source>
</evidence>
<dbReference type="AlphaFoldDB" id="A0A8C6S8J4"/>
<keyword evidence="7" id="KW-0539">Nucleus</keyword>
<protein>
    <recommendedName>
        <fullName evidence="8">DDE Tnp4 domain-containing protein</fullName>
    </recommendedName>
</protein>
<dbReference type="GO" id="GO:0016787">
    <property type="term" value="F:hydrolase activity"/>
    <property type="evidence" value="ECO:0007669"/>
    <property type="project" value="UniProtKB-KW"/>
</dbReference>
<keyword evidence="6" id="KW-0378">Hydrolase</keyword>